<organism evidence="1">
    <name type="scientific">Gongylonema pulchrum</name>
    <dbReference type="NCBI Taxonomy" id="637853"/>
    <lineage>
        <taxon>Eukaryota</taxon>
        <taxon>Metazoa</taxon>
        <taxon>Ecdysozoa</taxon>
        <taxon>Nematoda</taxon>
        <taxon>Chromadorea</taxon>
        <taxon>Rhabditida</taxon>
        <taxon>Spirurina</taxon>
        <taxon>Spiruromorpha</taxon>
        <taxon>Spiruroidea</taxon>
        <taxon>Gongylonematidae</taxon>
        <taxon>Gongylonema</taxon>
    </lineage>
</organism>
<reference evidence="1" key="1">
    <citation type="submission" date="2016-06" db="UniProtKB">
        <authorList>
            <consortium name="WormBaseParasite"/>
        </authorList>
    </citation>
    <scope>IDENTIFICATION</scope>
</reference>
<dbReference type="InterPro" id="IPR052087">
    <property type="entry name" value="RRP12"/>
</dbReference>
<name>A0A183E9W6_9BILA</name>
<accession>A0A183E9W6</accession>
<dbReference type="WBParaSite" id="GPUH_0001778001-mRNA-1">
    <property type="protein sequence ID" value="GPUH_0001778001-mRNA-1"/>
    <property type="gene ID" value="GPUH_0001778001"/>
</dbReference>
<dbReference type="AlphaFoldDB" id="A0A183E9W6"/>
<dbReference type="InterPro" id="IPR016024">
    <property type="entry name" value="ARM-type_fold"/>
</dbReference>
<sequence>LLPNFLSTATDFEQIFPTLAPIMGKTLHEEKDLRLDVMRRFAYSFLRELFSLYTVSNATMEEVEGTTGNSLRTLRCSILETVRLYMDLTPCDVVDNFTNLAVEKLQIETMPLDQKIRVLDLTAALVSSASVSGLNTIFSIVHPWFLSTEMAFQKKAFRIFNEIFKRLNDKSVTEFFTSYGDEISNILEQDMSSVAKSARAAFISAYKSKLNSLSSLKSIEKFAEAYLVKIILCFDKSNNVRTRTGALGCFVQLCQRMIQCGSDKKL</sequence>
<dbReference type="SUPFAM" id="SSF48371">
    <property type="entry name" value="ARM repeat"/>
    <property type="match status" value="1"/>
</dbReference>
<protein>
    <submittedName>
        <fullName evidence="1">NUC173 domain-containing protein</fullName>
    </submittedName>
</protein>
<evidence type="ECO:0000313" key="1">
    <source>
        <dbReference type="WBParaSite" id="GPUH_0001778001-mRNA-1"/>
    </source>
</evidence>
<dbReference type="PANTHER" id="PTHR48287">
    <property type="entry name" value="ARM REPEAT SUPERFAMILY PROTEIN"/>
    <property type="match status" value="1"/>
</dbReference>
<dbReference type="PANTHER" id="PTHR48287:SF1">
    <property type="entry name" value="ARM REPEAT SUPERFAMILY PROTEIN"/>
    <property type="match status" value="1"/>
</dbReference>
<proteinExistence type="predicted"/>